<reference evidence="1 2" key="1">
    <citation type="journal article" date="2016" name="PLoS ONE">
        <title>Plasmid Characterization and Chromosome Analysis of Two netF+ Clostridium perfringens Isolates Associated with Foal and Canine Necrotizing Enteritis.</title>
        <authorList>
            <person name="Mehdizadeh Gohari I."/>
            <person name="Kropinski A.M."/>
            <person name="Weese S.J."/>
            <person name="Parreira V.R."/>
            <person name="Whitehead A.E."/>
            <person name="Boerlin P."/>
            <person name="Prescott J.F."/>
        </authorList>
    </citation>
    <scope>NUCLEOTIDE SEQUENCE [LARGE SCALE GENOMIC DNA]</scope>
    <source>
        <strain evidence="1 2">JP838</strain>
        <plasmid evidence="2">Plasmid pJFP838A</plasmid>
    </source>
</reference>
<dbReference type="AlphaFoldDB" id="A0A140GS69"/>
<organism evidence="1 2">
    <name type="scientific">Clostridium perfringens</name>
    <dbReference type="NCBI Taxonomy" id="1502"/>
    <lineage>
        <taxon>Bacteria</taxon>
        <taxon>Bacillati</taxon>
        <taxon>Bacillota</taxon>
        <taxon>Clostridia</taxon>
        <taxon>Eubacteriales</taxon>
        <taxon>Clostridiaceae</taxon>
        <taxon>Clostridium</taxon>
    </lineage>
</organism>
<dbReference type="PATRIC" id="fig|1502.177.peg.3673"/>
<dbReference type="EMBL" id="CP013615">
    <property type="protein sequence ID" value="AMN31378.1"/>
    <property type="molecule type" value="Genomic_DNA"/>
</dbReference>
<proteinExistence type="predicted"/>
<gene>
    <name evidence="1" type="ORF">JFP838_pA0462</name>
</gene>
<protein>
    <recommendedName>
        <fullName evidence="3">HTH cro/C1-type domain-containing protein</fullName>
    </recommendedName>
</protein>
<dbReference type="Proteomes" id="UP000070260">
    <property type="component" value="Plasmid pJFP838A"/>
</dbReference>
<sequence>MYIRRPLFTNDDIVSMMINKMEFNRHTFLDLMKIYNISEKYAKLFVDYESRYNFDMLKIASNYLNVELIELLAILEYEEKVDIDKKTEYELNYALNYIFDTMIKQSVLSKNKTFHT</sequence>
<evidence type="ECO:0008006" key="3">
    <source>
        <dbReference type="Google" id="ProtNLM"/>
    </source>
</evidence>
<evidence type="ECO:0000313" key="2">
    <source>
        <dbReference type="Proteomes" id="UP000070260"/>
    </source>
</evidence>
<accession>A0A140GS69</accession>
<evidence type="ECO:0000313" key="1">
    <source>
        <dbReference type="EMBL" id="AMN31378.1"/>
    </source>
</evidence>
<keyword evidence="1" id="KW-0614">Plasmid</keyword>
<dbReference type="RefSeq" id="WP_061429953.1">
    <property type="nucleotide sequence ID" value="NZ_CATNZX010000001.1"/>
</dbReference>
<name>A0A140GS69_CLOPF</name>
<geneLocation type="plasmid" evidence="1 2">
    <name>pJFP838A</name>
</geneLocation>